<dbReference type="SUPFAM" id="SSF53850">
    <property type="entry name" value="Periplasmic binding protein-like II"/>
    <property type="match status" value="1"/>
</dbReference>
<evidence type="ECO:0000256" key="3">
    <source>
        <dbReference type="ARBA" id="ARBA00023125"/>
    </source>
</evidence>
<evidence type="ECO:0000313" key="6">
    <source>
        <dbReference type="EMBL" id="MFD1301316.1"/>
    </source>
</evidence>
<dbReference type="Gene3D" id="1.10.10.10">
    <property type="entry name" value="Winged helix-like DNA-binding domain superfamily/Winged helix DNA-binding domain"/>
    <property type="match status" value="1"/>
</dbReference>
<dbReference type="EMBL" id="JBHTND010000006">
    <property type="protein sequence ID" value="MFD1301316.1"/>
    <property type="molecule type" value="Genomic_DNA"/>
</dbReference>
<dbReference type="RefSeq" id="WP_238208242.1">
    <property type="nucleotide sequence ID" value="NZ_JBHTND010000006.1"/>
</dbReference>
<gene>
    <name evidence="6" type="ORF">ACFQ4G_06915</name>
</gene>
<name>A0ABW3WXA7_9HYPH</name>
<evidence type="ECO:0000256" key="2">
    <source>
        <dbReference type="ARBA" id="ARBA00023015"/>
    </source>
</evidence>
<sequence>MLRDRVDRAGDMAIFLAVAQEGSLSAAARRFGLTPSAVSRVVARIEARLGVRLLVRTTRSLRLTAEGETYGRAARRILADLDETEAQIADQGRPRGRVRVSASMAHGRRVVVPLIGDFVARHPGIVVEIDLSDEVADVLGGRADVAIRFGPLADSPLTARRLGETGRMVVASPAYLARSGTPRVPADLTGHNCLDFNFRRIEPGWPFREEGRESLLAVRGNVAANNGETLVQLALQGVGITRVGTFHIAEDLAAGRLVPLLEAYNPQDREAIHAVFVGGPAMPARIRVLVDFLAERMGRDQAMARDRAVAGDRGPTT</sequence>
<dbReference type="Gene3D" id="3.40.190.290">
    <property type="match status" value="1"/>
</dbReference>
<reference evidence="7" key="1">
    <citation type="journal article" date="2019" name="Int. J. Syst. Evol. Microbiol.">
        <title>The Global Catalogue of Microorganisms (GCM) 10K type strain sequencing project: providing services to taxonomists for standard genome sequencing and annotation.</title>
        <authorList>
            <consortium name="The Broad Institute Genomics Platform"/>
            <consortium name="The Broad Institute Genome Sequencing Center for Infectious Disease"/>
            <person name="Wu L."/>
            <person name="Ma J."/>
        </authorList>
    </citation>
    <scope>NUCLEOTIDE SEQUENCE [LARGE SCALE GENOMIC DNA]</scope>
    <source>
        <strain evidence="7">CCUG 56108</strain>
    </source>
</reference>
<proteinExistence type="inferred from homology"/>
<dbReference type="InterPro" id="IPR036388">
    <property type="entry name" value="WH-like_DNA-bd_sf"/>
</dbReference>
<dbReference type="InterPro" id="IPR058163">
    <property type="entry name" value="LysR-type_TF_proteobact-type"/>
</dbReference>
<evidence type="ECO:0000256" key="4">
    <source>
        <dbReference type="ARBA" id="ARBA00023163"/>
    </source>
</evidence>
<dbReference type="PROSITE" id="PS50931">
    <property type="entry name" value="HTH_LYSR"/>
    <property type="match status" value="1"/>
</dbReference>
<dbReference type="PANTHER" id="PTHR30537">
    <property type="entry name" value="HTH-TYPE TRANSCRIPTIONAL REGULATOR"/>
    <property type="match status" value="1"/>
</dbReference>
<evidence type="ECO:0000313" key="7">
    <source>
        <dbReference type="Proteomes" id="UP001597176"/>
    </source>
</evidence>
<dbReference type="InterPro" id="IPR000847">
    <property type="entry name" value="LysR_HTH_N"/>
</dbReference>
<keyword evidence="3" id="KW-0238">DNA-binding</keyword>
<dbReference type="Pfam" id="PF03466">
    <property type="entry name" value="LysR_substrate"/>
    <property type="match status" value="1"/>
</dbReference>
<evidence type="ECO:0000259" key="5">
    <source>
        <dbReference type="PROSITE" id="PS50931"/>
    </source>
</evidence>
<dbReference type="InterPro" id="IPR036390">
    <property type="entry name" value="WH_DNA-bd_sf"/>
</dbReference>
<dbReference type="Pfam" id="PF00126">
    <property type="entry name" value="HTH_1"/>
    <property type="match status" value="1"/>
</dbReference>
<comment type="caution">
    <text evidence="6">The sequence shown here is derived from an EMBL/GenBank/DDBJ whole genome shotgun (WGS) entry which is preliminary data.</text>
</comment>
<dbReference type="SUPFAM" id="SSF46785">
    <property type="entry name" value="Winged helix' DNA-binding domain"/>
    <property type="match status" value="1"/>
</dbReference>
<keyword evidence="2" id="KW-0805">Transcription regulation</keyword>
<evidence type="ECO:0000256" key="1">
    <source>
        <dbReference type="ARBA" id="ARBA00009437"/>
    </source>
</evidence>
<dbReference type="Proteomes" id="UP001597176">
    <property type="component" value="Unassembled WGS sequence"/>
</dbReference>
<accession>A0ABW3WXA7</accession>
<comment type="similarity">
    <text evidence="1">Belongs to the LysR transcriptional regulatory family.</text>
</comment>
<dbReference type="InterPro" id="IPR005119">
    <property type="entry name" value="LysR_subst-bd"/>
</dbReference>
<keyword evidence="4" id="KW-0804">Transcription</keyword>
<keyword evidence="7" id="KW-1185">Reference proteome</keyword>
<feature type="domain" description="HTH lysR-type" evidence="5">
    <location>
        <begin position="11"/>
        <end position="64"/>
    </location>
</feature>
<dbReference type="PANTHER" id="PTHR30537:SF71">
    <property type="entry name" value="TRANSCRIPTIONAL REGULATORY PROTEIN"/>
    <property type="match status" value="1"/>
</dbReference>
<protein>
    <submittedName>
        <fullName evidence="6">LysR family transcriptional regulator</fullName>
    </submittedName>
</protein>
<organism evidence="6 7">
    <name type="scientific">Methylobacterium marchantiae</name>
    <dbReference type="NCBI Taxonomy" id="600331"/>
    <lineage>
        <taxon>Bacteria</taxon>
        <taxon>Pseudomonadati</taxon>
        <taxon>Pseudomonadota</taxon>
        <taxon>Alphaproteobacteria</taxon>
        <taxon>Hyphomicrobiales</taxon>
        <taxon>Methylobacteriaceae</taxon>
        <taxon>Methylobacterium</taxon>
    </lineage>
</organism>